<dbReference type="PROSITE" id="PS50082">
    <property type="entry name" value="WD_REPEATS_2"/>
    <property type="match status" value="3"/>
</dbReference>
<feature type="repeat" description="WD" evidence="8">
    <location>
        <begin position="455"/>
        <end position="485"/>
    </location>
</feature>
<dbReference type="GO" id="GO:0005794">
    <property type="term" value="C:Golgi apparatus"/>
    <property type="evidence" value="ECO:0007669"/>
    <property type="project" value="TreeGrafter"/>
</dbReference>
<keyword evidence="5" id="KW-0677">Repeat</keyword>
<feature type="non-terminal residue" evidence="11">
    <location>
        <position position="741"/>
    </location>
</feature>
<dbReference type="Pfam" id="PF00400">
    <property type="entry name" value="WD40"/>
    <property type="match status" value="4"/>
</dbReference>
<feature type="region of interest" description="Disordered" evidence="9">
    <location>
        <begin position="1"/>
        <end position="85"/>
    </location>
</feature>
<dbReference type="GO" id="GO:0032468">
    <property type="term" value="P:Golgi calcium ion homeostasis"/>
    <property type="evidence" value="ECO:0007669"/>
    <property type="project" value="TreeGrafter"/>
</dbReference>
<evidence type="ECO:0000256" key="2">
    <source>
        <dbReference type="ARBA" id="ARBA00009190"/>
    </source>
</evidence>
<protein>
    <submittedName>
        <fullName evidence="11">TMEM165 protein</fullName>
    </submittedName>
</protein>
<feature type="compositionally biased region" description="Polar residues" evidence="9">
    <location>
        <begin position="1"/>
        <end position="10"/>
    </location>
</feature>
<dbReference type="InterPro" id="IPR015943">
    <property type="entry name" value="WD40/YVTN_repeat-like_dom_sf"/>
</dbReference>
<gene>
    <name evidence="11" type="primary">TMEM165</name>
    <name evidence="11" type="ORF">SPIL2461_LOCUS20036</name>
</gene>
<dbReference type="OrthoDB" id="24966at2759"/>
<dbReference type="SUPFAM" id="SSF50978">
    <property type="entry name" value="WD40 repeat-like"/>
    <property type="match status" value="1"/>
</dbReference>
<keyword evidence="3 8" id="KW-0853">WD repeat</keyword>
<keyword evidence="7 10" id="KW-0472">Membrane</keyword>
<evidence type="ECO:0000313" key="11">
    <source>
        <dbReference type="EMBL" id="CAE7708366.1"/>
    </source>
</evidence>
<dbReference type="PANTHER" id="PTHR12608:SF1">
    <property type="entry name" value="TRANSMEMBRANE PROTEIN 165"/>
    <property type="match status" value="1"/>
</dbReference>
<dbReference type="EMBL" id="CAJNIZ010045025">
    <property type="protein sequence ID" value="CAE7708366.1"/>
    <property type="molecule type" value="Genomic_DNA"/>
</dbReference>
<dbReference type="GO" id="GO:0005384">
    <property type="term" value="F:manganese ion transmembrane transporter activity"/>
    <property type="evidence" value="ECO:0007669"/>
    <property type="project" value="TreeGrafter"/>
</dbReference>
<comment type="subcellular location">
    <subcellularLocation>
        <location evidence="1">Membrane</location>
        <topology evidence="1">Multi-pass membrane protein</topology>
    </subcellularLocation>
</comment>
<dbReference type="InterPro" id="IPR001727">
    <property type="entry name" value="GDT1-like"/>
</dbReference>
<evidence type="ECO:0000256" key="9">
    <source>
        <dbReference type="SAM" id="MobiDB-lite"/>
    </source>
</evidence>
<sequence length="741" mass="80377">SRGNARSVSRLQPRRDPYATATRQRKGVAASTDPAEFDSVIDKVSKPREMWQPRRSGEPLQLKRPPDDADPGTTDRPAVASSKGPGSPVCVTLVTLKVRHFMDMSDQPGPLAQVTFITFNRESNLLFSCGKDKLVCVWSFPDGELLGSYRGHNGAVWSCSATFDSRWLVTCGADRLVIVWEAHTSRELARVELPGVVRCVEWAGAAPGVNASDVSERFVTAHNRFGAHPPALSVWRFDGKSIQELLVISKLPSAALQVRWGRANYFIASAHDSGELIFWRADTGAEVKRLKAHDAGISKFDFNDDRELVATVSHDMSVCIWDIGKGTEWRMLYKAQTDRPLNAVALGPLPQKAALGATALSRLEPVGLSETSFDDDVPRLQLSVQGTFAWWRLVARLHGATPYRTSNKKQHLDVCVEDVRDVARSSSATEQFGSLLFRLGFEKLPCDLKADGVTNKGHFGPVHTLAFAGDGSAIASGSEDGFVRVHIFDKEVLNVKGLPFWGTRLHGSVSASEVECMNSTGLDMASDLAELGTVQEAFSNSFLMILVTELGDKTFFIAALLAMRHDRLAVFFGSAGALAAMTALSATIGLVLPKLMPRKYTHWAAVALFVYFGIKLLWEAFQMLRSGSGSGPSEELEEVEQSLKEESSKDKQTWAVAGQALTLTFLAEWGDRSQISTIALAAAKDPLGVTLGGIIGHSCCTSLAVIGGRVLAEHISERMVVSAGGVLFLCFALHGAIMGSD</sequence>
<keyword evidence="4 10" id="KW-0812">Transmembrane</keyword>
<dbReference type="PANTHER" id="PTHR12608">
    <property type="entry name" value="TRANSMEMBRANE PROTEIN HTP-1 RELATED"/>
    <property type="match status" value="1"/>
</dbReference>
<evidence type="ECO:0000256" key="8">
    <source>
        <dbReference type="PROSITE-ProRule" id="PRU00221"/>
    </source>
</evidence>
<evidence type="ECO:0000256" key="1">
    <source>
        <dbReference type="ARBA" id="ARBA00004141"/>
    </source>
</evidence>
<dbReference type="PROSITE" id="PS01214">
    <property type="entry name" value="UPF0016"/>
    <property type="match status" value="1"/>
</dbReference>
<dbReference type="InterPro" id="IPR019775">
    <property type="entry name" value="WD40_repeat_CS"/>
</dbReference>
<feature type="repeat" description="WD" evidence="8">
    <location>
        <begin position="290"/>
        <end position="331"/>
    </location>
</feature>
<evidence type="ECO:0000256" key="10">
    <source>
        <dbReference type="SAM" id="Phobius"/>
    </source>
</evidence>
<dbReference type="Proteomes" id="UP000649617">
    <property type="component" value="Unassembled WGS sequence"/>
</dbReference>
<dbReference type="GO" id="GO:0015085">
    <property type="term" value="F:calcium ion transmembrane transporter activity"/>
    <property type="evidence" value="ECO:0007669"/>
    <property type="project" value="TreeGrafter"/>
</dbReference>
<keyword evidence="12" id="KW-1185">Reference proteome</keyword>
<evidence type="ECO:0000256" key="6">
    <source>
        <dbReference type="ARBA" id="ARBA00022989"/>
    </source>
</evidence>
<dbReference type="Gene3D" id="2.130.10.10">
    <property type="entry name" value="YVTN repeat-like/Quinoprotein amine dehydrogenase"/>
    <property type="match status" value="2"/>
</dbReference>
<feature type="transmembrane region" description="Helical" evidence="10">
    <location>
        <begin position="568"/>
        <end position="588"/>
    </location>
</feature>
<feature type="transmembrane region" description="Helical" evidence="10">
    <location>
        <begin position="719"/>
        <end position="737"/>
    </location>
</feature>
<evidence type="ECO:0000256" key="4">
    <source>
        <dbReference type="ARBA" id="ARBA00022692"/>
    </source>
</evidence>
<dbReference type="PROSITE" id="PS50294">
    <property type="entry name" value="WD_REPEATS_REGION"/>
    <property type="match status" value="1"/>
</dbReference>
<dbReference type="GO" id="GO:0032472">
    <property type="term" value="P:Golgi calcium ion transport"/>
    <property type="evidence" value="ECO:0007669"/>
    <property type="project" value="TreeGrafter"/>
</dbReference>
<evidence type="ECO:0000256" key="3">
    <source>
        <dbReference type="ARBA" id="ARBA00022574"/>
    </source>
</evidence>
<feature type="transmembrane region" description="Helical" evidence="10">
    <location>
        <begin position="600"/>
        <end position="618"/>
    </location>
</feature>
<comment type="similarity">
    <text evidence="2">Belongs to the GDT1 family.</text>
</comment>
<dbReference type="GO" id="GO:0016020">
    <property type="term" value="C:membrane"/>
    <property type="evidence" value="ECO:0007669"/>
    <property type="project" value="UniProtKB-SubCell"/>
</dbReference>
<feature type="repeat" description="WD" evidence="8">
    <location>
        <begin position="149"/>
        <end position="190"/>
    </location>
</feature>
<evidence type="ECO:0000313" key="12">
    <source>
        <dbReference type="Proteomes" id="UP000649617"/>
    </source>
</evidence>
<organism evidence="11 12">
    <name type="scientific">Symbiodinium pilosum</name>
    <name type="common">Dinoflagellate</name>
    <dbReference type="NCBI Taxonomy" id="2952"/>
    <lineage>
        <taxon>Eukaryota</taxon>
        <taxon>Sar</taxon>
        <taxon>Alveolata</taxon>
        <taxon>Dinophyceae</taxon>
        <taxon>Suessiales</taxon>
        <taxon>Symbiodiniaceae</taxon>
        <taxon>Symbiodinium</taxon>
    </lineage>
</organism>
<dbReference type="PROSITE" id="PS00678">
    <property type="entry name" value="WD_REPEATS_1"/>
    <property type="match status" value="1"/>
</dbReference>
<dbReference type="InterPro" id="IPR049555">
    <property type="entry name" value="GDT1-like_CS"/>
</dbReference>
<dbReference type="AlphaFoldDB" id="A0A812X1L7"/>
<name>A0A812X1L7_SYMPI</name>
<keyword evidence="6 10" id="KW-1133">Transmembrane helix</keyword>
<comment type="caution">
    <text evidence="11">The sequence shown here is derived from an EMBL/GenBank/DDBJ whole genome shotgun (WGS) entry which is preliminary data.</text>
</comment>
<evidence type="ECO:0000256" key="7">
    <source>
        <dbReference type="ARBA" id="ARBA00023136"/>
    </source>
</evidence>
<proteinExistence type="inferred from homology"/>
<accession>A0A812X1L7</accession>
<feature type="compositionally biased region" description="Basic and acidic residues" evidence="9">
    <location>
        <begin position="40"/>
        <end position="57"/>
    </location>
</feature>
<dbReference type="Pfam" id="PF01169">
    <property type="entry name" value="GDT1"/>
    <property type="match status" value="2"/>
</dbReference>
<dbReference type="InterPro" id="IPR001680">
    <property type="entry name" value="WD40_rpt"/>
</dbReference>
<evidence type="ECO:0000256" key="5">
    <source>
        <dbReference type="ARBA" id="ARBA00022737"/>
    </source>
</evidence>
<reference evidence="11" key="1">
    <citation type="submission" date="2021-02" db="EMBL/GenBank/DDBJ databases">
        <authorList>
            <person name="Dougan E. K."/>
            <person name="Rhodes N."/>
            <person name="Thang M."/>
            <person name="Chan C."/>
        </authorList>
    </citation>
    <scope>NUCLEOTIDE SEQUENCE</scope>
</reference>
<dbReference type="SMART" id="SM00320">
    <property type="entry name" value="WD40"/>
    <property type="match status" value="5"/>
</dbReference>
<dbReference type="InterPro" id="IPR036322">
    <property type="entry name" value="WD40_repeat_dom_sf"/>
</dbReference>